<feature type="chain" id="PRO_5042168523" evidence="10">
    <location>
        <begin position="28"/>
        <end position="461"/>
    </location>
</feature>
<keyword evidence="6" id="KW-0735">Signal-anchor</keyword>
<dbReference type="Pfam" id="PF11051">
    <property type="entry name" value="Mannosyl_trans3"/>
    <property type="match status" value="1"/>
</dbReference>
<keyword evidence="12" id="KW-1185">Reference proteome</keyword>
<dbReference type="PANTHER" id="PTHR31392:SF1">
    <property type="entry name" value="ALPHA-1,3-MANNOSYLTRANSFERASE MNN1-RELATED"/>
    <property type="match status" value="1"/>
</dbReference>
<dbReference type="SUPFAM" id="SSF53448">
    <property type="entry name" value="Nucleotide-diphospho-sugar transferases"/>
    <property type="match status" value="1"/>
</dbReference>
<evidence type="ECO:0000313" key="11">
    <source>
        <dbReference type="EMBL" id="KAJ3258300.1"/>
    </source>
</evidence>
<gene>
    <name evidence="11" type="ORF">HK103_003781</name>
</gene>
<comment type="caution">
    <text evidence="11">The sequence shown here is derived from an EMBL/GenBank/DDBJ whole genome shotgun (WGS) entry which is preliminary data.</text>
</comment>
<reference evidence="11" key="1">
    <citation type="submission" date="2020-05" db="EMBL/GenBank/DDBJ databases">
        <title>Phylogenomic resolution of chytrid fungi.</title>
        <authorList>
            <person name="Stajich J.E."/>
            <person name="Amses K."/>
            <person name="Simmons R."/>
            <person name="Seto K."/>
            <person name="Myers J."/>
            <person name="Bonds A."/>
            <person name="Quandt C.A."/>
            <person name="Barry K."/>
            <person name="Liu P."/>
            <person name="Grigoriev I."/>
            <person name="Longcore J.E."/>
            <person name="James T.Y."/>
        </authorList>
    </citation>
    <scope>NUCLEOTIDE SEQUENCE</scope>
    <source>
        <strain evidence="11">PLAUS21</strain>
    </source>
</reference>
<dbReference type="InterPro" id="IPR022751">
    <property type="entry name" value="Alpha_mannosyltransferase"/>
</dbReference>
<feature type="signal peptide" evidence="10">
    <location>
        <begin position="1"/>
        <end position="27"/>
    </location>
</feature>
<dbReference type="Proteomes" id="UP001210925">
    <property type="component" value="Unassembled WGS sequence"/>
</dbReference>
<dbReference type="GO" id="GO:0006493">
    <property type="term" value="P:protein O-linked glycosylation"/>
    <property type="evidence" value="ECO:0007669"/>
    <property type="project" value="TreeGrafter"/>
</dbReference>
<evidence type="ECO:0000256" key="8">
    <source>
        <dbReference type="ARBA" id="ARBA00023136"/>
    </source>
</evidence>
<evidence type="ECO:0000256" key="2">
    <source>
        <dbReference type="ARBA" id="ARBA00009105"/>
    </source>
</evidence>
<evidence type="ECO:0000256" key="7">
    <source>
        <dbReference type="ARBA" id="ARBA00022989"/>
    </source>
</evidence>
<dbReference type="EMBL" id="JADGKB010000029">
    <property type="protein sequence ID" value="KAJ3258300.1"/>
    <property type="molecule type" value="Genomic_DNA"/>
</dbReference>
<evidence type="ECO:0000256" key="3">
    <source>
        <dbReference type="ARBA" id="ARBA00022676"/>
    </source>
</evidence>
<keyword evidence="4" id="KW-0808">Transferase</keyword>
<dbReference type="GO" id="GO:0016020">
    <property type="term" value="C:membrane"/>
    <property type="evidence" value="ECO:0007669"/>
    <property type="project" value="UniProtKB-SubCell"/>
</dbReference>
<dbReference type="PANTHER" id="PTHR31392">
    <property type="entry name" value="ALPHA-1,3-MANNOSYLTRANSFERASE MNN1-RELATED"/>
    <property type="match status" value="1"/>
</dbReference>
<sequence>MRFRPIRWVVSLISLALIYLIFKSTNSQFHSENICQVDLLSPKLKSAIQNDATARTFYKHCIETKVAEYEFDDLLQSRNLLLNYKLLWSLLLEITDPIAKSEIQGIARIIEKSKLLDWYKPGKSIYKMYDSFKGKGIVMSVFDKWFATSYMSALQIRKIHKSDIPIYIFYNGDNDLSPKYQSLFSKIPNVKVLDLQDYIDPEKMKYKGFGNKAAMIFAAPCEECIFIDNDAWFLQHPEIAFHQSGYRETGLLLFKDRTKDSKSDGIPWVKALVPKSELPRLEQYRIFKGTTLHEAESGMVIINKRKRFIAMLAIAYMNEKSITRKSYSGFHGDKETFWIAPSMVKEPYAFDSHLPISIGHYDPSFKKGQFCSTQMAHLDELGHLLWIHGGVTTVKNDFNSELQHFEDWSKEVGEYKWYEKEAMICMQLNGNKVNKITPTEKSLIKKTQDLWITKVVPKLKI</sequence>
<proteinExistence type="inferred from homology"/>
<organism evidence="11 12">
    <name type="scientific">Boothiomyces macroporosus</name>
    <dbReference type="NCBI Taxonomy" id="261099"/>
    <lineage>
        <taxon>Eukaryota</taxon>
        <taxon>Fungi</taxon>
        <taxon>Fungi incertae sedis</taxon>
        <taxon>Chytridiomycota</taxon>
        <taxon>Chytridiomycota incertae sedis</taxon>
        <taxon>Chytridiomycetes</taxon>
        <taxon>Rhizophydiales</taxon>
        <taxon>Terramycetaceae</taxon>
        <taxon>Boothiomyces</taxon>
    </lineage>
</organism>
<evidence type="ECO:0000313" key="12">
    <source>
        <dbReference type="Proteomes" id="UP001210925"/>
    </source>
</evidence>
<evidence type="ECO:0000256" key="1">
    <source>
        <dbReference type="ARBA" id="ARBA00004606"/>
    </source>
</evidence>
<keyword evidence="8" id="KW-0472">Membrane</keyword>
<dbReference type="AlphaFoldDB" id="A0AAD5UKE9"/>
<keyword evidence="10" id="KW-0732">Signal</keyword>
<dbReference type="GO" id="GO:0000033">
    <property type="term" value="F:alpha-1,3-mannosyltransferase activity"/>
    <property type="evidence" value="ECO:0007669"/>
    <property type="project" value="TreeGrafter"/>
</dbReference>
<dbReference type="GO" id="GO:0005794">
    <property type="term" value="C:Golgi apparatus"/>
    <property type="evidence" value="ECO:0007669"/>
    <property type="project" value="TreeGrafter"/>
</dbReference>
<keyword evidence="3" id="KW-0328">Glycosyltransferase</keyword>
<accession>A0AAD5UKE9</accession>
<comment type="subcellular location">
    <subcellularLocation>
        <location evidence="1">Membrane</location>
        <topology evidence="1">Single-pass type II membrane protein</topology>
    </subcellularLocation>
</comment>
<evidence type="ECO:0000256" key="5">
    <source>
        <dbReference type="ARBA" id="ARBA00022692"/>
    </source>
</evidence>
<evidence type="ECO:0000256" key="6">
    <source>
        <dbReference type="ARBA" id="ARBA00022968"/>
    </source>
</evidence>
<protein>
    <submittedName>
        <fullName evidence="11">Uncharacterized protein</fullName>
    </submittedName>
</protein>
<keyword evidence="5" id="KW-0812">Transmembrane</keyword>
<evidence type="ECO:0000256" key="9">
    <source>
        <dbReference type="ARBA" id="ARBA00023180"/>
    </source>
</evidence>
<comment type="similarity">
    <text evidence="2">Belongs to the MNN1/MNT family.</text>
</comment>
<keyword evidence="7" id="KW-1133">Transmembrane helix</keyword>
<name>A0AAD5UKE9_9FUNG</name>
<dbReference type="InterPro" id="IPR029044">
    <property type="entry name" value="Nucleotide-diphossugar_trans"/>
</dbReference>
<evidence type="ECO:0000256" key="4">
    <source>
        <dbReference type="ARBA" id="ARBA00022679"/>
    </source>
</evidence>
<keyword evidence="9" id="KW-0325">Glycoprotein</keyword>
<evidence type="ECO:0000256" key="10">
    <source>
        <dbReference type="SAM" id="SignalP"/>
    </source>
</evidence>